<gene>
    <name evidence="8" type="primary">LOC107265827</name>
</gene>
<dbReference type="Pfam" id="PF07993">
    <property type="entry name" value="NAD_binding_4"/>
    <property type="match status" value="1"/>
</dbReference>
<dbReference type="RefSeq" id="XP_015591171.1">
    <property type="nucleotide sequence ID" value="XM_015735685.1"/>
</dbReference>
<keyword evidence="4" id="KW-0560">Oxidoreductase</keyword>
<evidence type="ECO:0000259" key="5">
    <source>
        <dbReference type="Pfam" id="PF03015"/>
    </source>
</evidence>
<organism evidence="7 8">
    <name type="scientific">Cephus cinctus</name>
    <name type="common">Wheat stem sawfly</name>
    <dbReference type="NCBI Taxonomy" id="211228"/>
    <lineage>
        <taxon>Eukaryota</taxon>
        <taxon>Metazoa</taxon>
        <taxon>Ecdysozoa</taxon>
        <taxon>Arthropoda</taxon>
        <taxon>Hexapoda</taxon>
        <taxon>Insecta</taxon>
        <taxon>Pterygota</taxon>
        <taxon>Neoptera</taxon>
        <taxon>Endopterygota</taxon>
        <taxon>Hymenoptera</taxon>
        <taxon>Cephoidea</taxon>
        <taxon>Cephidae</taxon>
        <taxon>Cephus</taxon>
    </lineage>
</organism>
<evidence type="ECO:0000259" key="6">
    <source>
        <dbReference type="Pfam" id="PF07993"/>
    </source>
</evidence>
<keyword evidence="3 4" id="KW-0443">Lipid metabolism</keyword>
<sequence length="364" mass="41910">MLDLANQCKNMNCFAYVSTAYSNCHNMEIEEKFYPAPADLKMVEDMIEADLVTEGLSEASLKMLLDPFPNIYTFTKATAESLVRNYCANAKFAALVFRPSIVISTVREPIPGWSGKLNGPMAGYAATSAGIVHSMWYKGNPIDFVPVDMSVNGILAAIWDTTENRKSNEAVVYNYATSTVQPITLRRLKVIIDPIRDATPTKKMVWACFVFFINNYYVWQFSNIFLHLIPAILVDLILSVQGRKPFVVSSYFKVNKYYNVIYYFWNREWKISVKEMSKTWDQMSPVDRELFYCDLRDLDWSEWSTNFWPGLRVHSLKDPLDTVPAAKIKQRKLKIVNYVLMGILMLLIYYGLQKLLGSFISIFY</sequence>
<keyword evidence="4" id="KW-1133">Transmembrane helix</keyword>
<feature type="transmembrane region" description="Helical" evidence="4">
    <location>
        <begin position="335"/>
        <end position="352"/>
    </location>
</feature>
<dbReference type="SUPFAM" id="SSF51735">
    <property type="entry name" value="NAD(P)-binding Rossmann-fold domains"/>
    <property type="match status" value="1"/>
</dbReference>
<protein>
    <recommendedName>
        <fullName evidence="4">Fatty acyl-CoA reductase</fullName>
        <ecNumber evidence="4">1.2.1.84</ecNumber>
    </recommendedName>
</protein>
<dbReference type="Pfam" id="PF03015">
    <property type="entry name" value="Sterile"/>
    <property type="match status" value="1"/>
</dbReference>
<reference evidence="8" key="1">
    <citation type="submission" date="2025-08" db="UniProtKB">
        <authorList>
            <consortium name="RefSeq"/>
        </authorList>
    </citation>
    <scope>IDENTIFICATION</scope>
</reference>
<feature type="domain" description="Thioester reductase (TE)" evidence="6">
    <location>
        <begin position="1"/>
        <end position="154"/>
    </location>
</feature>
<comment type="similarity">
    <text evidence="1 4">Belongs to the fatty acyl-CoA reductase family.</text>
</comment>
<dbReference type="GO" id="GO:0035336">
    <property type="term" value="P:long-chain fatty-acyl-CoA metabolic process"/>
    <property type="evidence" value="ECO:0007669"/>
    <property type="project" value="TreeGrafter"/>
</dbReference>
<evidence type="ECO:0000313" key="8">
    <source>
        <dbReference type="RefSeq" id="XP_015591171.1"/>
    </source>
</evidence>
<keyword evidence="4" id="KW-0472">Membrane</keyword>
<dbReference type="InterPro" id="IPR013120">
    <property type="entry name" value="FAR_NAD-bd"/>
</dbReference>
<dbReference type="InterPro" id="IPR026055">
    <property type="entry name" value="FAR"/>
</dbReference>
<evidence type="ECO:0000313" key="7">
    <source>
        <dbReference type="Proteomes" id="UP000694920"/>
    </source>
</evidence>
<dbReference type="PANTHER" id="PTHR11011:SF60">
    <property type="entry name" value="FATTY ACYL-COA REDUCTASE-RELATED"/>
    <property type="match status" value="1"/>
</dbReference>
<dbReference type="GO" id="GO:0005777">
    <property type="term" value="C:peroxisome"/>
    <property type="evidence" value="ECO:0007669"/>
    <property type="project" value="TreeGrafter"/>
</dbReference>
<keyword evidence="4" id="KW-0521">NADP</keyword>
<dbReference type="CDD" id="cd09071">
    <property type="entry name" value="FAR_C"/>
    <property type="match status" value="1"/>
</dbReference>
<dbReference type="KEGG" id="ccin:107265827"/>
<evidence type="ECO:0000256" key="1">
    <source>
        <dbReference type="ARBA" id="ARBA00005928"/>
    </source>
</evidence>
<dbReference type="InterPro" id="IPR036291">
    <property type="entry name" value="NAD(P)-bd_dom_sf"/>
</dbReference>
<dbReference type="GO" id="GO:0080019">
    <property type="term" value="F:alcohol-forming very long-chain fatty acyl-CoA reductase activity"/>
    <property type="evidence" value="ECO:0007669"/>
    <property type="project" value="InterPro"/>
</dbReference>
<dbReference type="Gene3D" id="3.40.50.720">
    <property type="entry name" value="NAD(P)-binding Rossmann-like Domain"/>
    <property type="match status" value="1"/>
</dbReference>
<evidence type="ECO:0000256" key="4">
    <source>
        <dbReference type="RuleBase" id="RU363097"/>
    </source>
</evidence>
<feature type="domain" description="Fatty acyl-CoA reductase C-terminal" evidence="5">
    <location>
        <begin position="226"/>
        <end position="318"/>
    </location>
</feature>
<evidence type="ECO:0000256" key="2">
    <source>
        <dbReference type="ARBA" id="ARBA00022516"/>
    </source>
</evidence>
<dbReference type="EC" id="1.2.1.84" evidence="4"/>
<proteinExistence type="inferred from homology"/>
<comment type="catalytic activity">
    <reaction evidence="4">
        <text>a long-chain fatty acyl-CoA + 2 NADPH + 2 H(+) = a long-chain primary fatty alcohol + 2 NADP(+) + CoA</text>
        <dbReference type="Rhea" id="RHEA:52716"/>
        <dbReference type="ChEBI" id="CHEBI:15378"/>
        <dbReference type="ChEBI" id="CHEBI:57287"/>
        <dbReference type="ChEBI" id="CHEBI:57783"/>
        <dbReference type="ChEBI" id="CHEBI:58349"/>
        <dbReference type="ChEBI" id="CHEBI:77396"/>
        <dbReference type="ChEBI" id="CHEBI:83139"/>
        <dbReference type="EC" id="1.2.1.84"/>
    </reaction>
</comment>
<feature type="transmembrane region" description="Helical" evidence="4">
    <location>
        <begin position="217"/>
        <end position="238"/>
    </location>
</feature>
<accession>A0AAJ7FGU7</accession>
<keyword evidence="4" id="KW-0812">Transmembrane</keyword>
<dbReference type="InterPro" id="IPR033640">
    <property type="entry name" value="FAR_C"/>
</dbReference>
<comment type="function">
    <text evidence="4">Catalyzes the reduction of fatty acyl-CoA to fatty alcohols.</text>
</comment>
<dbReference type="Proteomes" id="UP000694920">
    <property type="component" value="Unplaced"/>
</dbReference>
<dbReference type="GO" id="GO:0102965">
    <property type="term" value="F:alcohol-forming long-chain fatty acyl-CoA reductase activity"/>
    <property type="evidence" value="ECO:0007669"/>
    <property type="project" value="UniProtKB-EC"/>
</dbReference>
<dbReference type="GeneID" id="107265827"/>
<keyword evidence="7" id="KW-1185">Reference proteome</keyword>
<dbReference type="PANTHER" id="PTHR11011">
    <property type="entry name" value="MALE STERILITY PROTEIN 2-RELATED"/>
    <property type="match status" value="1"/>
</dbReference>
<dbReference type="AlphaFoldDB" id="A0AAJ7FGU7"/>
<evidence type="ECO:0000256" key="3">
    <source>
        <dbReference type="ARBA" id="ARBA00023098"/>
    </source>
</evidence>
<keyword evidence="2 4" id="KW-0444">Lipid biosynthesis</keyword>
<name>A0AAJ7FGU7_CEPCN</name>